<dbReference type="SUPFAM" id="SSF55424">
    <property type="entry name" value="FAD/NAD-linked reductases, dimerisation (C-terminal) domain"/>
    <property type="match status" value="1"/>
</dbReference>
<dbReference type="SUPFAM" id="SSF51905">
    <property type="entry name" value="FAD/NAD(P)-binding domain"/>
    <property type="match status" value="1"/>
</dbReference>
<comment type="similarity">
    <text evidence="2">Belongs to the class-I pyridine nucleotide-disulfide oxidoreductase family.</text>
</comment>
<evidence type="ECO:0000256" key="2">
    <source>
        <dbReference type="ARBA" id="ARBA00007532"/>
    </source>
</evidence>
<dbReference type="InterPro" id="IPR036188">
    <property type="entry name" value="FAD/NAD-bd_sf"/>
</dbReference>
<sequence>MSDLDCKLLVIGAGPGGYVCAIRAGQLGIDTIIVEAAKVGGTCLNVGCIPSKALIHAANEFYDFSHCAASPIGISASEVKIDLGQTIAWKDKIVTRLDNGVAGLLKRAKTRLISGTARFLDGKTIEVATDDGPQIIRAENIVVATGSAPVELAELPFGGDVISSTEALSLTELPENLAIVGGGYIGMEIGTAMAKLGAKVTIVELQGSVLPLYDAEIVKPVLKNLNKLGVEILVNSSAMGVHDGVLEIKNSTGKSQRIKADKILVTVGRRPRTGKIGLDELSLTMDGAFIGIDEKCQTSMRGVFAIGDVTGEPMLAHRAMAQGEMVAEIIAGKPRLWNKMCVPSVCFTDPEIVECGMSAVAAKSAGIEIKTGQFPLAANGRAMTMEQESGFVRVVARADNNLILGLQAVGGGISELSAAFSIAIEMGARLDDIGATIHAHPTLSEGLQEACLKALGHAIHI</sequence>
<reference evidence="13" key="1">
    <citation type="submission" date="2018-06" db="EMBL/GenBank/DDBJ databases">
        <authorList>
            <person name="Zhirakovskaya E."/>
        </authorList>
    </citation>
    <scope>NUCLEOTIDE SEQUENCE</scope>
</reference>
<dbReference type="InterPro" id="IPR004099">
    <property type="entry name" value="Pyr_nucl-diS_OxRdtase_dimer"/>
</dbReference>
<proteinExistence type="inferred from homology"/>
<dbReference type="FunFam" id="3.30.390.30:FF:000001">
    <property type="entry name" value="Dihydrolipoyl dehydrogenase"/>
    <property type="match status" value="1"/>
</dbReference>
<evidence type="ECO:0000259" key="11">
    <source>
        <dbReference type="Pfam" id="PF02852"/>
    </source>
</evidence>
<dbReference type="InterPro" id="IPR001100">
    <property type="entry name" value="Pyr_nuc-diS_OxRdtase"/>
</dbReference>
<dbReference type="EMBL" id="UOEO01000241">
    <property type="protein sequence ID" value="VAW23564.1"/>
    <property type="molecule type" value="Genomic_DNA"/>
</dbReference>
<protein>
    <recommendedName>
        <fullName evidence="3">dihydrolipoyl dehydrogenase</fullName>
        <ecNumber evidence="3">1.8.1.4</ecNumber>
    </recommendedName>
</protein>
<dbReference type="PRINTS" id="PR00411">
    <property type="entry name" value="PNDRDTASEI"/>
</dbReference>
<dbReference type="NCBIfam" id="TIGR01350">
    <property type="entry name" value="lipoamide_DH"/>
    <property type="match status" value="1"/>
</dbReference>
<dbReference type="PANTHER" id="PTHR22912:SF160">
    <property type="entry name" value="DIHYDROLIPOYL DEHYDROGENASE"/>
    <property type="match status" value="1"/>
</dbReference>
<dbReference type="InterPro" id="IPR050151">
    <property type="entry name" value="Class-I_Pyr_Nuc-Dis_Oxidored"/>
</dbReference>
<evidence type="ECO:0000256" key="6">
    <source>
        <dbReference type="ARBA" id="ARBA00023002"/>
    </source>
</evidence>
<dbReference type="InterPro" id="IPR023753">
    <property type="entry name" value="FAD/NAD-binding_dom"/>
</dbReference>
<dbReference type="InterPro" id="IPR016156">
    <property type="entry name" value="FAD/NAD-linked_Rdtase_dimer_sf"/>
</dbReference>
<dbReference type="PROSITE" id="PS00076">
    <property type="entry name" value="PYRIDINE_REDOX_1"/>
    <property type="match status" value="1"/>
</dbReference>
<evidence type="ECO:0000256" key="10">
    <source>
        <dbReference type="ARBA" id="ARBA00049187"/>
    </source>
</evidence>
<evidence type="ECO:0000256" key="4">
    <source>
        <dbReference type="ARBA" id="ARBA00022630"/>
    </source>
</evidence>
<dbReference type="Gene3D" id="3.30.390.30">
    <property type="match status" value="1"/>
</dbReference>
<dbReference type="InterPro" id="IPR006258">
    <property type="entry name" value="Lipoamide_DH"/>
</dbReference>
<keyword evidence="9" id="KW-0676">Redox-active center</keyword>
<dbReference type="Gene3D" id="3.50.50.60">
    <property type="entry name" value="FAD/NAD(P)-binding domain"/>
    <property type="match status" value="2"/>
</dbReference>
<evidence type="ECO:0000256" key="1">
    <source>
        <dbReference type="ARBA" id="ARBA00001974"/>
    </source>
</evidence>
<accession>A0A3B0UTY6</accession>
<dbReference type="PANTHER" id="PTHR22912">
    <property type="entry name" value="DISULFIDE OXIDOREDUCTASE"/>
    <property type="match status" value="1"/>
</dbReference>
<dbReference type="GO" id="GO:0050660">
    <property type="term" value="F:flavin adenine dinucleotide binding"/>
    <property type="evidence" value="ECO:0007669"/>
    <property type="project" value="InterPro"/>
</dbReference>
<feature type="domain" description="FAD/NAD(P)-binding" evidence="12">
    <location>
        <begin position="7"/>
        <end position="323"/>
    </location>
</feature>
<evidence type="ECO:0000259" key="12">
    <source>
        <dbReference type="Pfam" id="PF07992"/>
    </source>
</evidence>
<dbReference type="GO" id="GO:0004148">
    <property type="term" value="F:dihydrolipoyl dehydrogenase (NADH) activity"/>
    <property type="evidence" value="ECO:0007669"/>
    <property type="project" value="UniProtKB-EC"/>
</dbReference>
<dbReference type="EC" id="1.8.1.4" evidence="3"/>
<evidence type="ECO:0000256" key="7">
    <source>
        <dbReference type="ARBA" id="ARBA00023027"/>
    </source>
</evidence>
<evidence type="ECO:0000256" key="9">
    <source>
        <dbReference type="ARBA" id="ARBA00023284"/>
    </source>
</evidence>
<evidence type="ECO:0000313" key="13">
    <source>
        <dbReference type="EMBL" id="VAW23564.1"/>
    </source>
</evidence>
<dbReference type="PIRSF" id="PIRSF000350">
    <property type="entry name" value="Mercury_reductase_MerA"/>
    <property type="match status" value="1"/>
</dbReference>
<dbReference type="PRINTS" id="PR00368">
    <property type="entry name" value="FADPNR"/>
</dbReference>
<keyword evidence="4" id="KW-0285">Flavoprotein</keyword>
<keyword evidence="8" id="KW-1015">Disulfide bond</keyword>
<evidence type="ECO:0000256" key="8">
    <source>
        <dbReference type="ARBA" id="ARBA00023157"/>
    </source>
</evidence>
<dbReference type="InterPro" id="IPR012999">
    <property type="entry name" value="Pyr_OxRdtase_I_AS"/>
</dbReference>
<comment type="catalytic activity">
    <reaction evidence="10">
        <text>N(6)-[(R)-dihydrolipoyl]-L-lysyl-[protein] + NAD(+) = N(6)-[(R)-lipoyl]-L-lysyl-[protein] + NADH + H(+)</text>
        <dbReference type="Rhea" id="RHEA:15045"/>
        <dbReference type="Rhea" id="RHEA-COMP:10474"/>
        <dbReference type="Rhea" id="RHEA-COMP:10475"/>
        <dbReference type="ChEBI" id="CHEBI:15378"/>
        <dbReference type="ChEBI" id="CHEBI:57540"/>
        <dbReference type="ChEBI" id="CHEBI:57945"/>
        <dbReference type="ChEBI" id="CHEBI:83099"/>
        <dbReference type="ChEBI" id="CHEBI:83100"/>
        <dbReference type="EC" id="1.8.1.4"/>
    </reaction>
</comment>
<dbReference type="Pfam" id="PF02852">
    <property type="entry name" value="Pyr_redox_dim"/>
    <property type="match status" value="1"/>
</dbReference>
<dbReference type="Pfam" id="PF07992">
    <property type="entry name" value="Pyr_redox_2"/>
    <property type="match status" value="1"/>
</dbReference>
<dbReference type="AlphaFoldDB" id="A0A3B0UTY6"/>
<organism evidence="13">
    <name type="scientific">hydrothermal vent metagenome</name>
    <dbReference type="NCBI Taxonomy" id="652676"/>
    <lineage>
        <taxon>unclassified sequences</taxon>
        <taxon>metagenomes</taxon>
        <taxon>ecological metagenomes</taxon>
    </lineage>
</organism>
<keyword evidence="5" id="KW-0274">FAD</keyword>
<feature type="domain" description="Pyridine nucleotide-disulphide oxidoreductase dimerisation" evidence="11">
    <location>
        <begin position="342"/>
        <end position="450"/>
    </location>
</feature>
<evidence type="ECO:0000256" key="3">
    <source>
        <dbReference type="ARBA" id="ARBA00012608"/>
    </source>
</evidence>
<comment type="cofactor">
    <cofactor evidence="1">
        <name>FAD</name>
        <dbReference type="ChEBI" id="CHEBI:57692"/>
    </cofactor>
</comment>
<dbReference type="GO" id="GO:0006103">
    <property type="term" value="P:2-oxoglutarate metabolic process"/>
    <property type="evidence" value="ECO:0007669"/>
    <property type="project" value="TreeGrafter"/>
</dbReference>
<evidence type="ECO:0000256" key="5">
    <source>
        <dbReference type="ARBA" id="ARBA00022827"/>
    </source>
</evidence>
<name>A0A3B0UTY6_9ZZZZ</name>
<keyword evidence="6 13" id="KW-0560">Oxidoreductase</keyword>
<gene>
    <name evidence="13" type="ORF">MNBD_ALPHA12-1432</name>
</gene>
<keyword evidence="7" id="KW-0520">NAD</keyword>